<dbReference type="InterPro" id="IPR013083">
    <property type="entry name" value="Znf_RING/FYVE/PHD"/>
</dbReference>
<keyword evidence="3" id="KW-0862">Zinc</keyword>
<dbReference type="Pfam" id="PF00097">
    <property type="entry name" value="zf-C3HC4"/>
    <property type="match status" value="1"/>
</dbReference>
<dbReference type="SUPFAM" id="SSF53300">
    <property type="entry name" value="vWA-like"/>
    <property type="match status" value="1"/>
</dbReference>
<organism evidence="8 9">
    <name type="scientific">Adineta steineri</name>
    <dbReference type="NCBI Taxonomy" id="433720"/>
    <lineage>
        <taxon>Eukaryota</taxon>
        <taxon>Metazoa</taxon>
        <taxon>Spiralia</taxon>
        <taxon>Gnathifera</taxon>
        <taxon>Rotifera</taxon>
        <taxon>Eurotatoria</taxon>
        <taxon>Bdelloidea</taxon>
        <taxon>Adinetida</taxon>
        <taxon>Adinetidae</taxon>
        <taxon>Adineta</taxon>
    </lineage>
</organism>
<dbReference type="InterPro" id="IPR057951">
    <property type="entry name" value="CPSF6/7_RSLD_N"/>
</dbReference>
<gene>
    <name evidence="8" type="ORF">OKA104_LOCUS32933</name>
</gene>
<evidence type="ECO:0000259" key="6">
    <source>
        <dbReference type="PROSITE" id="PS50181"/>
    </source>
</evidence>
<dbReference type="InterPro" id="IPR051266">
    <property type="entry name" value="CLCR"/>
</dbReference>
<dbReference type="SMART" id="SM00368">
    <property type="entry name" value="LRR_RI"/>
    <property type="match status" value="7"/>
</dbReference>
<dbReference type="Gene3D" id="3.30.40.10">
    <property type="entry name" value="Zinc/RING finger domain, C3HC4 (zinc finger)"/>
    <property type="match status" value="1"/>
</dbReference>
<proteinExistence type="predicted"/>
<name>A0A819RZG9_9BILA</name>
<dbReference type="PANTHER" id="PTHR10579">
    <property type="entry name" value="CALCIUM-ACTIVATED CHLORIDE CHANNEL REGULATOR"/>
    <property type="match status" value="1"/>
</dbReference>
<protein>
    <submittedName>
        <fullName evidence="8">Uncharacterized protein</fullName>
    </submittedName>
</protein>
<dbReference type="PROSITE" id="PS50181">
    <property type="entry name" value="FBOX"/>
    <property type="match status" value="1"/>
</dbReference>
<dbReference type="SUPFAM" id="SSF52047">
    <property type="entry name" value="RNI-like"/>
    <property type="match status" value="1"/>
</dbReference>
<sequence length="896" mass="98680">MSTNRTLTLHTLPVELIYCILDNLDDLTIILSLRNVCVQLNTIIDIYPRYQTLITLNLSNKNISAQGAKYLADALQSNMTLTTLNLAHNRVDAIGTQHLALVLRNNNSMLTMLDLDWNYLGDEGIRYLASQTENNTYTKIPIFENIMGILRFSGRCYNTENTTKTFGVRNALTTLNLRGNNISAIGAKYLAQAIQNNTTLTTLNLDINSIGDEGVQHLALALQNNTTLTTLSLQINNIRAEGAHYLAIALQCNQTLTTLNLQNNCILEEGARYLINALRSNNSIQHRIMSTMTNSSNPATDVCSICLGALVQPNMDLFTTACQHQFHFVCLAKSVEAQNHECPLCRTRLDSLSSIIHTPVQIAPIPIQVPAQAAAPVASSSSSSSTAPGLWFTLKRSLNNAYSWMSKSSSSNSTEDLVNEAVVRALSGRIQAARQRAANGTTELELITATTTLEFGGQVSTQASNIYGMVTLKSPSLLPITASEKELNELRVPIDLVCIVDISGSMQGEKITLLKKTLDYIIDQMGPLDRLAMVSFDTAACNRSNGLNMMTHAKQQTLHNAVAQSIHAGGGTYIGSGLEMGIQILTSRRTKNPVGAMLLLTDGQDNQHHDYSQLMQTLPDGVVCHTFGYGLGHRAALLSQLAEQGHGGTFTFIDQVDAIALAFATALGTLFTCVAQNLSVKLEFDSSYAVTHSHSIYRHEPVQLPSSQVTFKLNDLNSEENRNLVFQLNVPALVEQSNNNDIIGHVSLEYTDAINRRQIQTPAVPFLLTRPAQLAPDSPLLVVSYAVDLQRNRAETSRVLKEAVNEPNYERARELLNTQLAKIRTSVSAQDPLCQQLIRDLEYHYTNPSQFATTMTNMYMQHGQERYTYSTATTMSANCYMTSGQERFRTLAARYK</sequence>
<dbReference type="InterPro" id="IPR001810">
    <property type="entry name" value="F-box_dom"/>
</dbReference>
<dbReference type="PROSITE" id="PS50234">
    <property type="entry name" value="VWFA"/>
    <property type="match status" value="1"/>
</dbReference>
<dbReference type="Pfam" id="PF00092">
    <property type="entry name" value="VWA"/>
    <property type="match status" value="1"/>
</dbReference>
<dbReference type="PROSITE" id="PS50089">
    <property type="entry name" value="ZF_RING_2"/>
    <property type="match status" value="1"/>
</dbReference>
<dbReference type="AlphaFoldDB" id="A0A819RZG9"/>
<feature type="domain" description="RING-type" evidence="5">
    <location>
        <begin position="303"/>
        <end position="346"/>
    </location>
</feature>
<dbReference type="Gene3D" id="3.80.10.10">
    <property type="entry name" value="Ribonuclease Inhibitor"/>
    <property type="match status" value="2"/>
</dbReference>
<dbReference type="InterPro" id="IPR001611">
    <property type="entry name" value="Leu-rich_rpt"/>
</dbReference>
<dbReference type="Pfam" id="PF13516">
    <property type="entry name" value="LRR_6"/>
    <property type="match status" value="6"/>
</dbReference>
<feature type="domain" description="F-box" evidence="6">
    <location>
        <begin position="6"/>
        <end position="53"/>
    </location>
</feature>
<dbReference type="SMART" id="SM00327">
    <property type="entry name" value="VWA"/>
    <property type="match status" value="1"/>
</dbReference>
<dbReference type="Pfam" id="PF25524">
    <property type="entry name" value="RSLD_CPSF6"/>
    <property type="match status" value="1"/>
</dbReference>
<feature type="domain" description="VWFA" evidence="7">
    <location>
        <begin position="495"/>
        <end position="667"/>
    </location>
</feature>
<dbReference type="EMBL" id="CAJOAY010004073">
    <property type="protein sequence ID" value="CAF4053433.1"/>
    <property type="molecule type" value="Genomic_DNA"/>
</dbReference>
<dbReference type="SMART" id="SM00184">
    <property type="entry name" value="RING"/>
    <property type="match status" value="1"/>
</dbReference>
<dbReference type="InterPro" id="IPR018957">
    <property type="entry name" value="Znf_C3HC4_RING-type"/>
</dbReference>
<dbReference type="GO" id="GO:0008270">
    <property type="term" value="F:zinc ion binding"/>
    <property type="evidence" value="ECO:0007669"/>
    <property type="project" value="UniProtKB-KW"/>
</dbReference>
<evidence type="ECO:0000256" key="2">
    <source>
        <dbReference type="ARBA" id="ARBA00022771"/>
    </source>
</evidence>
<evidence type="ECO:0000259" key="7">
    <source>
        <dbReference type="PROSITE" id="PS50234"/>
    </source>
</evidence>
<evidence type="ECO:0000313" key="9">
    <source>
        <dbReference type="Proteomes" id="UP000663881"/>
    </source>
</evidence>
<dbReference type="Gene3D" id="3.40.50.410">
    <property type="entry name" value="von Willebrand factor, type A domain"/>
    <property type="match status" value="1"/>
</dbReference>
<dbReference type="InterPro" id="IPR032675">
    <property type="entry name" value="LRR_dom_sf"/>
</dbReference>
<comment type="caution">
    <text evidence="8">The sequence shown here is derived from an EMBL/GenBank/DDBJ whole genome shotgun (WGS) entry which is preliminary data.</text>
</comment>
<dbReference type="InterPro" id="IPR036465">
    <property type="entry name" value="vWFA_dom_sf"/>
</dbReference>
<keyword evidence="1" id="KW-0479">Metal-binding</keyword>
<evidence type="ECO:0000313" key="8">
    <source>
        <dbReference type="EMBL" id="CAF4053433.1"/>
    </source>
</evidence>
<dbReference type="InterPro" id="IPR002035">
    <property type="entry name" value="VWF_A"/>
</dbReference>
<dbReference type="SUPFAM" id="SSF57850">
    <property type="entry name" value="RING/U-box"/>
    <property type="match status" value="1"/>
</dbReference>
<evidence type="ECO:0000256" key="3">
    <source>
        <dbReference type="ARBA" id="ARBA00022833"/>
    </source>
</evidence>
<evidence type="ECO:0000259" key="5">
    <source>
        <dbReference type="PROSITE" id="PS50089"/>
    </source>
</evidence>
<reference evidence="8" key="1">
    <citation type="submission" date="2021-02" db="EMBL/GenBank/DDBJ databases">
        <authorList>
            <person name="Nowell W R."/>
        </authorList>
    </citation>
    <scope>NUCLEOTIDE SEQUENCE</scope>
</reference>
<dbReference type="InterPro" id="IPR001841">
    <property type="entry name" value="Znf_RING"/>
</dbReference>
<dbReference type="PANTHER" id="PTHR10579:SF43">
    <property type="entry name" value="ZINC FINGER (C3HC4-TYPE RING FINGER) FAMILY PROTEIN"/>
    <property type="match status" value="1"/>
</dbReference>
<evidence type="ECO:0000256" key="4">
    <source>
        <dbReference type="PROSITE-ProRule" id="PRU00175"/>
    </source>
</evidence>
<evidence type="ECO:0000256" key="1">
    <source>
        <dbReference type="ARBA" id="ARBA00022723"/>
    </source>
</evidence>
<dbReference type="Proteomes" id="UP000663881">
    <property type="component" value="Unassembled WGS sequence"/>
</dbReference>
<keyword evidence="2 4" id="KW-0863">Zinc-finger</keyword>
<accession>A0A819RZG9</accession>